<organism evidence="3 4">
    <name type="scientific">Candidula unifasciata</name>
    <dbReference type="NCBI Taxonomy" id="100452"/>
    <lineage>
        <taxon>Eukaryota</taxon>
        <taxon>Metazoa</taxon>
        <taxon>Spiralia</taxon>
        <taxon>Lophotrochozoa</taxon>
        <taxon>Mollusca</taxon>
        <taxon>Gastropoda</taxon>
        <taxon>Heterobranchia</taxon>
        <taxon>Euthyneura</taxon>
        <taxon>Panpulmonata</taxon>
        <taxon>Eupulmonata</taxon>
        <taxon>Stylommatophora</taxon>
        <taxon>Helicina</taxon>
        <taxon>Helicoidea</taxon>
        <taxon>Geomitridae</taxon>
        <taxon>Candidula</taxon>
    </lineage>
</organism>
<feature type="compositionally biased region" description="Basic and acidic residues" evidence="1">
    <location>
        <begin position="278"/>
        <end position="291"/>
    </location>
</feature>
<evidence type="ECO:0000313" key="4">
    <source>
        <dbReference type="Proteomes" id="UP000678393"/>
    </source>
</evidence>
<dbReference type="InterPro" id="IPR050410">
    <property type="entry name" value="CCR4/nocturin_mRNA_transcr"/>
</dbReference>
<feature type="compositionally biased region" description="Basic and acidic residues" evidence="1">
    <location>
        <begin position="162"/>
        <end position="176"/>
    </location>
</feature>
<feature type="compositionally biased region" description="Polar residues" evidence="1">
    <location>
        <begin position="404"/>
        <end position="419"/>
    </location>
</feature>
<dbReference type="Gene3D" id="3.60.10.10">
    <property type="entry name" value="Endonuclease/exonuclease/phosphatase"/>
    <property type="match status" value="1"/>
</dbReference>
<dbReference type="PANTHER" id="PTHR12121">
    <property type="entry name" value="CARBON CATABOLITE REPRESSOR PROTEIN 4"/>
    <property type="match status" value="1"/>
</dbReference>
<proteinExistence type="predicted"/>
<dbReference type="EMBL" id="CAJHNH020004335">
    <property type="protein sequence ID" value="CAG5130917.1"/>
    <property type="molecule type" value="Genomic_DNA"/>
</dbReference>
<feature type="compositionally biased region" description="Polar residues" evidence="1">
    <location>
        <begin position="542"/>
        <end position="558"/>
    </location>
</feature>
<feature type="compositionally biased region" description="Polar residues" evidence="1">
    <location>
        <begin position="426"/>
        <end position="440"/>
    </location>
</feature>
<feature type="compositionally biased region" description="Acidic residues" evidence="1">
    <location>
        <begin position="128"/>
        <end position="140"/>
    </location>
</feature>
<evidence type="ECO:0000259" key="2">
    <source>
        <dbReference type="Pfam" id="PF03372"/>
    </source>
</evidence>
<feature type="compositionally biased region" description="Basic and acidic residues" evidence="1">
    <location>
        <begin position="355"/>
        <end position="367"/>
    </location>
</feature>
<feature type="region of interest" description="Disordered" evidence="1">
    <location>
        <begin position="542"/>
        <end position="566"/>
    </location>
</feature>
<name>A0A8S3ZMY0_9EUPU</name>
<feature type="domain" description="Endonuclease/exonuclease/phosphatase" evidence="2">
    <location>
        <begin position="657"/>
        <end position="968"/>
    </location>
</feature>
<dbReference type="InterPro" id="IPR005135">
    <property type="entry name" value="Endo/exonuclease/phosphatase"/>
</dbReference>
<dbReference type="Proteomes" id="UP000678393">
    <property type="component" value="Unassembled WGS sequence"/>
</dbReference>
<feature type="region of interest" description="Disordered" evidence="1">
    <location>
        <begin position="1"/>
        <end position="451"/>
    </location>
</feature>
<evidence type="ECO:0000313" key="3">
    <source>
        <dbReference type="EMBL" id="CAG5130917.1"/>
    </source>
</evidence>
<feature type="compositionally biased region" description="Basic and acidic residues" evidence="1">
    <location>
        <begin position="116"/>
        <end position="127"/>
    </location>
</feature>
<feature type="non-terminal residue" evidence="3">
    <location>
        <position position="987"/>
    </location>
</feature>
<feature type="compositionally biased region" description="Acidic residues" evidence="1">
    <location>
        <begin position="264"/>
        <end position="277"/>
    </location>
</feature>
<feature type="compositionally biased region" description="Acidic residues" evidence="1">
    <location>
        <begin position="61"/>
        <end position="76"/>
    </location>
</feature>
<feature type="compositionally biased region" description="Basic and acidic residues" evidence="1">
    <location>
        <begin position="377"/>
        <end position="393"/>
    </location>
</feature>
<comment type="caution">
    <text evidence="3">The sequence shown here is derived from an EMBL/GenBank/DDBJ whole genome shotgun (WGS) entry which is preliminary data.</text>
</comment>
<feature type="compositionally biased region" description="Basic and acidic residues" evidence="1">
    <location>
        <begin position="29"/>
        <end position="43"/>
    </location>
</feature>
<dbReference type="OrthoDB" id="10253982at2759"/>
<protein>
    <recommendedName>
        <fullName evidence="2">Endonuclease/exonuclease/phosphatase domain-containing protein</fullName>
    </recommendedName>
</protein>
<dbReference type="AlphaFoldDB" id="A0A8S3ZMY0"/>
<keyword evidence="4" id="KW-1185">Reference proteome</keyword>
<feature type="compositionally biased region" description="Acidic residues" evidence="1">
    <location>
        <begin position="197"/>
        <end position="208"/>
    </location>
</feature>
<dbReference type="SUPFAM" id="SSF56219">
    <property type="entry name" value="DNase I-like"/>
    <property type="match status" value="1"/>
</dbReference>
<sequence>GAKKEELASGDVTVEKRQAASSKRGGRQAAKEAQKSDVSDKKTAASRGRSRGGKEKKKESESEDSEEDDKSEQEEESVPKRGRGKSLSAARKTKVEQDSKAAVTGSARARGKTGRGSRDTRKEKGNVEEDEEEQDEETDDSTAVRGKSVGKRGGARQTSKASKKEENQDQTEEGRPQGRAGRNRKGAKNTDKSVDAENNEEQESEEENQVAVKGQRGAKAAKLIEKDAVDNNTVKSKNSKARGRAAVSSSRGGRQTTANAASTEESEEMETVEETEAAELKGENGKEKEAESASSSTVKSSRGRKGESAEKSSSSKASTKVGVASTSTASGKQAKKLEAEPMETEDQDTSATTETFREKSHDSEKASSEASSASKHKLGDDQEHTLKRARLNEESESVGKAGNCNMSSNADAAGSNSQEIADLQQPAETDTLSQPTTPEDTSYEGPRINPFVATPGVPFIVPLTEAELAKQYTVQQRDRDETSSILVEVGSECASDITGFSARGLDVSDMGSLDSMDVSQIEAASDPSQDAVSAANKSGILQNSTSGTASEDSQSAAVSQLPAAARSDSAQSHPFSGILEVHAETTALDSVSSQDVSDISPAHSQNGTVEVAPSSRSDAENLVYVPSSTAIDSRKLILNPAFPVEDLDPAFCFSVVSYNILADCHLRRYDYSYTKPQFLDQKYRHTLLLKELDYLDGDIVCMQEVSPTYYTQLLQPEMKSRGYDGYFIKRTKDFWDEGEATFVKTSKFEVTSHQSISLADLAFKEVDDSGLSEDISKAAKKYLDRADVILLTELKCKRTGKTVNVCNIHVVYDLKALDVQCIQVACAIKQLVAKAGNDSCPHIICGDFNSEVTSPAYQLAKDGYLSDDHIHKLQSLQNLEITDESSRALVHHMWRAFQHTSSNLKSAYEQTLGKEPPVTSFTKITNATLDYIFYSAASLDVTGVLETLDRPVVDASGGLPSDSIPSDHLSLKTVFRLNDFNYLDLDL</sequence>
<gene>
    <name evidence="3" type="ORF">CUNI_LOCUS16475</name>
</gene>
<evidence type="ECO:0000256" key="1">
    <source>
        <dbReference type="SAM" id="MobiDB-lite"/>
    </source>
</evidence>
<accession>A0A8S3ZMY0</accession>
<reference evidence="3" key="1">
    <citation type="submission" date="2021-04" db="EMBL/GenBank/DDBJ databases">
        <authorList>
            <consortium name="Molecular Ecology Group"/>
        </authorList>
    </citation>
    <scope>NUCLEOTIDE SEQUENCE</scope>
</reference>
<feature type="compositionally biased region" description="Low complexity" evidence="1">
    <location>
        <begin position="311"/>
        <end position="325"/>
    </location>
</feature>
<dbReference type="InterPro" id="IPR036691">
    <property type="entry name" value="Endo/exonu/phosph_ase_sf"/>
</dbReference>
<feature type="compositionally biased region" description="Basic and acidic residues" evidence="1">
    <location>
        <begin position="1"/>
        <end position="18"/>
    </location>
</feature>
<feature type="region of interest" description="Disordered" evidence="1">
    <location>
        <begin position="590"/>
        <end position="616"/>
    </location>
</feature>
<feature type="compositionally biased region" description="Low complexity" evidence="1">
    <location>
        <begin position="590"/>
        <end position="600"/>
    </location>
</feature>
<dbReference type="Pfam" id="PF03372">
    <property type="entry name" value="Exo_endo_phos"/>
    <property type="match status" value="1"/>
</dbReference>
<dbReference type="PANTHER" id="PTHR12121:SF98">
    <property type="entry name" value="ENDONUCLEASE_EXONUCLEASE_PHOSPHATASE DOMAIN-CONTAINING PROTEIN"/>
    <property type="match status" value="1"/>
</dbReference>
<dbReference type="GO" id="GO:0000175">
    <property type="term" value="F:3'-5'-RNA exonuclease activity"/>
    <property type="evidence" value="ECO:0007669"/>
    <property type="project" value="TreeGrafter"/>
</dbReference>